<feature type="domain" description="Transcription factor CBF/NF-Y/archaeal histone" evidence="8">
    <location>
        <begin position="123"/>
        <end position="186"/>
    </location>
</feature>
<comment type="subcellular location">
    <subcellularLocation>
        <location evidence="1">Nucleus</location>
    </subcellularLocation>
</comment>
<evidence type="ECO:0000256" key="3">
    <source>
        <dbReference type="ARBA" id="ARBA00023125"/>
    </source>
</evidence>
<reference evidence="9" key="1">
    <citation type="submission" date="2020-10" db="EMBL/GenBank/DDBJ databases">
        <authorList>
            <person name="Han B."/>
            <person name="Lu T."/>
            <person name="Zhao Q."/>
            <person name="Huang X."/>
            <person name="Zhao Y."/>
        </authorList>
    </citation>
    <scope>NUCLEOTIDE SEQUENCE</scope>
</reference>
<evidence type="ECO:0000256" key="2">
    <source>
        <dbReference type="ARBA" id="ARBA00023015"/>
    </source>
</evidence>
<feature type="compositionally biased region" description="Polar residues" evidence="7">
    <location>
        <begin position="1"/>
        <end position="17"/>
    </location>
</feature>
<dbReference type="GO" id="GO:0005634">
    <property type="term" value="C:nucleus"/>
    <property type="evidence" value="ECO:0007669"/>
    <property type="project" value="UniProtKB-SubCell"/>
</dbReference>
<dbReference type="SUPFAM" id="SSF47113">
    <property type="entry name" value="Histone-fold"/>
    <property type="match status" value="1"/>
</dbReference>
<dbReference type="FunFam" id="1.10.20.10:FF:000006">
    <property type="entry name" value="Nuclear transcription factor Y subunit gamma"/>
    <property type="match status" value="1"/>
</dbReference>
<dbReference type="InterPro" id="IPR050568">
    <property type="entry name" value="Transcr_DNA_Rep_Reg"/>
</dbReference>
<keyword evidence="5" id="KW-0539">Nucleus</keyword>
<evidence type="ECO:0000256" key="4">
    <source>
        <dbReference type="ARBA" id="ARBA00023163"/>
    </source>
</evidence>
<dbReference type="PANTHER" id="PTHR10252">
    <property type="entry name" value="HISTONE-LIKE TRANSCRIPTION FACTOR CCAAT-RELATED"/>
    <property type="match status" value="1"/>
</dbReference>
<keyword evidence="4" id="KW-0804">Transcription</keyword>
<keyword evidence="10" id="KW-1185">Reference proteome</keyword>
<evidence type="ECO:0000256" key="6">
    <source>
        <dbReference type="ARBA" id="ARBA00038129"/>
    </source>
</evidence>
<dbReference type="InterPro" id="IPR003958">
    <property type="entry name" value="CBFA_NFYB_domain"/>
</dbReference>
<gene>
    <name evidence="9" type="ORF">NCGR_LOCUS49218</name>
</gene>
<proteinExistence type="inferred from homology"/>
<dbReference type="Proteomes" id="UP000604825">
    <property type="component" value="Unassembled WGS sequence"/>
</dbReference>
<feature type="region of interest" description="Disordered" evidence="7">
    <location>
        <begin position="1"/>
        <end position="44"/>
    </location>
</feature>
<keyword evidence="2" id="KW-0805">Transcription regulation</keyword>
<dbReference type="AlphaFoldDB" id="A0A811R7A8"/>
<evidence type="ECO:0000256" key="7">
    <source>
        <dbReference type="SAM" id="MobiDB-lite"/>
    </source>
</evidence>
<comment type="similarity">
    <text evidence="6">Belongs to the NFYC/HAP5 subunit family.</text>
</comment>
<accession>A0A811R7A8</accession>
<dbReference type="InterPro" id="IPR009072">
    <property type="entry name" value="Histone-fold"/>
</dbReference>
<dbReference type="GO" id="GO:0000976">
    <property type="term" value="F:transcription cis-regulatory region binding"/>
    <property type="evidence" value="ECO:0007669"/>
    <property type="project" value="TreeGrafter"/>
</dbReference>
<protein>
    <recommendedName>
        <fullName evidence="8">Transcription factor CBF/NF-Y/archaeal histone domain-containing protein</fullName>
    </recommendedName>
</protein>
<dbReference type="Pfam" id="PF00808">
    <property type="entry name" value="CBFD_NFYB_HMF"/>
    <property type="match status" value="1"/>
</dbReference>
<comment type="caution">
    <text evidence="9">The sequence shown here is derived from an EMBL/GenBank/DDBJ whole genome shotgun (WGS) entry which is preliminary data.</text>
</comment>
<dbReference type="GO" id="GO:0006355">
    <property type="term" value="P:regulation of DNA-templated transcription"/>
    <property type="evidence" value="ECO:0007669"/>
    <property type="project" value="TreeGrafter"/>
</dbReference>
<name>A0A811R7A8_9POAL</name>
<evidence type="ECO:0000256" key="1">
    <source>
        <dbReference type="ARBA" id="ARBA00004123"/>
    </source>
</evidence>
<dbReference type="PANTHER" id="PTHR10252:SF124">
    <property type="entry name" value="NUCLEAR TRANSCRIPTION FACTOR Y SUBUNIT C-10"/>
    <property type="match status" value="1"/>
</dbReference>
<evidence type="ECO:0000313" key="9">
    <source>
        <dbReference type="EMBL" id="CAD6265913.1"/>
    </source>
</evidence>
<dbReference type="OrthoDB" id="1291358at2759"/>
<dbReference type="GO" id="GO:0046982">
    <property type="term" value="F:protein heterodimerization activity"/>
    <property type="evidence" value="ECO:0007669"/>
    <property type="project" value="InterPro"/>
</dbReference>
<evidence type="ECO:0000256" key="5">
    <source>
        <dbReference type="ARBA" id="ARBA00023242"/>
    </source>
</evidence>
<evidence type="ECO:0000259" key="8">
    <source>
        <dbReference type="Pfam" id="PF00808"/>
    </source>
</evidence>
<evidence type="ECO:0000313" key="10">
    <source>
        <dbReference type="Proteomes" id="UP000604825"/>
    </source>
</evidence>
<dbReference type="EMBL" id="CAJGYO010000013">
    <property type="protein sequence ID" value="CAD6265913.1"/>
    <property type="molecule type" value="Genomic_DNA"/>
</dbReference>
<sequence length="205" mass="22133">MDQTSQAKANEGATNGGDTDDSAASYALTTYDDQQPVPLASVPPPSPAGSVAFVPFPASLQASGAAAYPATIPPPPFSNPHEIAFQQQQHRQEEQLQAFWAGQHAEAEQQAEAGEVKLKAYHSLPLARIKKIMKADADVKMVAAEAPAVFARACEMFILELTLRAWLHADGARRRTLQRGDVTAAIHSTETYDVLTDIVPEEERL</sequence>
<dbReference type="Gene3D" id="1.10.20.10">
    <property type="entry name" value="Histone, subunit A"/>
    <property type="match status" value="1"/>
</dbReference>
<keyword evidence="3" id="KW-0238">DNA-binding</keyword>
<organism evidence="9 10">
    <name type="scientific">Miscanthus lutarioriparius</name>
    <dbReference type="NCBI Taxonomy" id="422564"/>
    <lineage>
        <taxon>Eukaryota</taxon>
        <taxon>Viridiplantae</taxon>
        <taxon>Streptophyta</taxon>
        <taxon>Embryophyta</taxon>
        <taxon>Tracheophyta</taxon>
        <taxon>Spermatophyta</taxon>
        <taxon>Magnoliopsida</taxon>
        <taxon>Liliopsida</taxon>
        <taxon>Poales</taxon>
        <taxon>Poaceae</taxon>
        <taxon>PACMAD clade</taxon>
        <taxon>Panicoideae</taxon>
        <taxon>Andropogonodae</taxon>
        <taxon>Andropogoneae</taxon>
        <taxon>Saccharinae</taxon>
        <taxon>Miscanthus</taxon>
    </lineage>
</organism>
<dbReference type="CDD" id="cd22908">
    <property type="entry name" value="HFD_NFYC-like"/>
    <property type="match status" value="1"/>
</dbReference>